<dbReference type="EMBL" id="BQNB010021754">
    <property type="protein sequence ID" value="GJU09732.1"/>
    <property type="molecule type" value="Genomic_DNA"/>
</dbReference>
<protein>
    <submittedName>
        <fullName evidence="1">Uncharacterized protein</fullName>
    </submittedName>
</protein>
<evidence type="ECO:0000313" key="1">
    <source>
        <dbReference type="EMBL" id="GJU09732.1"/>
    </source>
</evidence>
<comment type="caution">
    <text evidence="1">The sequence shown here is derived from an EMBL/GenBank/DDBJ whole genome shotgun (WGS) entry which is preliminary data.</text>
</comment>
<evidence type="ECO:0000313" key="2">
    <source>
        <dbReference type="Proteomes" id="UP001151760"/>
    </source>
</evidence>
<proteinExistence type="predicted"/>
<accession>A0ABQ5JB19</accession>
<sequence>MSLTQLASPDITLPNLTKLGLRGVGESALVRGGRIRGDKKDGGKWRVLGNSILWRTLVPAQLNCRAASTRKDPQMVISINKDRALEVKQKYRVTAESALT</sequence>
<keyword evidence="2" id="KW-1185">Reference proteome</keyword>
<gene>
    <name evidence="1" type="ORF">Tco_1132128</name>
</gene>
<reference evidence="1" key="2">
    <citation type="submission" date="2022-01" db="EMBL/GenBank/DDBJ databases">
        <authorList>
            <person name="Yamashiro T."/>
            <person name="Shiraishi A."/>
            <person name="Satake H."/>
            <person name="Nakayama K."/>
        </authorList>
    </citation>
    <scope>NUCLEOTIDE SEQUENCE</scope>
</reference>
<name>A0ABQ5JB19_9ASTR</name>
<dbReference type="Proteomes" id="UP001151760">
    <property type="component" value="Unassembled WGS sequence"/>
</dbReference>
<reference evidence="1" key="1">
    <citation type="journal article" date="2022" name="Int. J. Mol. Sci.">
        <title>Draft Genome of Tanacetum Coccineum: Genomic Comparison of Closely Related Tanacetum-Family Plants.</title>
        <authorList>
            <person name="Yamashiro T."/>
            <person name="Shiraishi A."/>
            <person name="Nakayama K."/>
            <person name="Satake H."/>
        </authorList>
    </citation>
    <scope>NUCLEOTIDE SEQUENCE</scope>
</reference>
<organism evidence="1 2">
    <name type="scientific">Tanacetum coccineum</name>
    <dbReference type="NCBI Taxonomy" id="301880"/>
    <lineage>
        <taxon>Eukaryota</taxon>
        <taxon>Viridiplantae</taxon>
        <taxon>Streptophyta</taxon>
        <taxon>Embryophyta</taxon>
        <taxon>Tracheophyta</taxon>
        <taxon>Spermatophyta</taxon>
        <taxon>Magnoliopsida</taxon>
        <taxon>eudicotyledons</taxon>
        <taxon>Gunneridae</taxon>
        <taxon>Pentapetalae</taxon>
        <taxon>asterids</taxon>
        <taxon>campanulids</taxon>
        <taxon>Asterales</taxon>
        <taxon>Asteraceae</taxon>
        <taxon>Asteroideae</taxon>
        <taxon>Anthemideae</taxon>
        <taxon>Anthemidinae</taxon>
        <taxon>Tanacetum</taxon>
    </lineage>
</organism>